<dbReference type="Pfam" id="PF13876">
    <property type="entry name" value="Phage_gp49_66"/>
    <property type="match status" value="1"/>
</dbReference>
<evidence type="ECO:0000313" key="2">
    <source>
        <dbReference type="Proteomes" id="UP000245362"/>
    </source>
</evidence>
<organism evidence="1 2">
    <name type="scientific">Vibrio albus</name>
    <dbReference type="NCBI Taxonomy" id="2200953"/>
    <lineage>
        <taxon>Bacteria</taxon>
        <taxon>Pseudomonadati</taxon>
        <taxon>Pseudomonadota</taxon>
        <taxon>Gammaproteobacteria</taxon>
        <taxon>Vibrionales</taxon>
        <taxon>Vibrionaceae</taxon>
        <taxon>Vibrio</taxon>
    </lineage>
</organism>
<evidence type="ECO:0000313" key="1">
    <source>
        <dbReference type="EMBL" id="PWI35373.1"/>
    </source>
</evidence>
<dbReference type="Proteomes" id="UP000245362">
    <property type="component" value="Unassembled WGS sequence"/>
</dbReference>
<dbReference type="OrthoDB" id="5688154at2"/>
<reference evidence="1 2" key="1">
    <citation type="submission" date="2018-05" db="EMBL/GenBank/DDBJ databases">
        <title>Vibrio limimaris sp. nov., isolated from marine sediment.</title>
        <authorList>
            <person name="Li C.-M."/>
        </authorList>
    </citation>
    <scope>NUCLEOTIDE SEQUENCE [LARGE SCALE GENOMIC DNA]</scope>
    <source>
        <strain evidence="1 2">E4404</strain>
    </source>
</reference>
<keyword evidence="2" id="KW-1185">Reference proteome</keyword>
<proteinExistence type="predicted"/>
<dbReference type="EMBL" id="QFWT01000001">
    <property type="protein sequence ID" value="PWI35373.1"/>
    <property type="molecule type" value="Genomic_DNA"/>
</dbReference>
<accession>A0A2U3BF31</accession>
<comment type="caution">
    <text evidence="1">The sequence shown here is derived from an EMBL/GenBank/DDBJ whole genome shotgun (WGS) entry which is preliminary data.</text>
</comment>
<dbReference type="InterPro" id="IPR025915">
    <property type="entry name" value="Phage_gp49_66"/>
</dbReference>
<gene>
    <name evidence="1" type="ORF">DI392_00740</name>
</gene>
<protein>
    <submittedName>
        <fullName evidence="1">Uncharacterized protein</fullName>
    </submittedName>
</protein>
<dbReference type="AlphaFoldDB" id="A0A2U3BF31"/>
<sequence>MFGEMEPQTKVEKSHIDALVASLEFKFARVEDTTVTGCWAYLPNGFKVGYGESACVDPNNFNEADGQKYAKERCIQNATNKLWELEGYLPKVTGATSNPSICFDEEEIQSKESNRPGFRFYESKPTIREAYQIRVDDFFEPLVGSSESSGRMKIKIGGIDYTFAYHEPVKAGDYVVFLTESDIYHCNKEVFAERNII</sequence>
<name>A0A2U3BF31_9VIBR</name>